<accession>A0ABS8KY39</accession>
<dbReference type="Gene3D" id="3.90.190.10">
    <property type="entry name" value="Protein tyrosine phosphatase superfamily"/>
    <property type="match status" value="1"/>
</dbReference>
<proteinExistence type="predicted"/>
<dbReference type="Pfam" id="PF04273">
    <property type="entry name" value="BLH_phosphatase"/>
    <property type="match status" value="1"/>
</dbReference>
<protein>
    <submittedName>
        <fullName evidence="2">TIGR01244 family phosphatase</fullName>
    </submittedName>
</protein>
<dbReference type="InterPro" id="IPR005939">
    <property type="entry name" value="BLH_phosphatase-like"/>
</dbReference>
<dbReference type="InterPro" id="IPR029021">
    <property type="entry name" value="Prot-tyrosine_phosphatase-like"/>
</dbReference>
<dbReference type="Proteomes" id="UP001198862">
    <property type="component" value="Unassembled WGS sequence"/>
</dbReference>
<dbReference type="EMBL" id="JAJISD010000006">
    <property type="protein sequence ID" value="MCC8430533.1"/>
    <property type="molecule type" value="Genomic_DNA"/>
</dbReference>
<reference evidence="2 3" key="1">
    <citation type="submission" date="2021-11" db="EMBL/GenBank/DDBJ databases">
        <authorList>
            <person name="Lee D.-H."/>
            <person name="Kim S.-B."/>
        </authorList>
    </citation>
    <scope>NUCLEOTIDE SEQUENCE [LARGE SCALE GENOMIC DNA]</scope>
    <source>
        <strain evidence="2 3">KCTC 52223</strain>
    </source>
</reference>
<evidence type="ECO:0000259" key="1">
    <source>
        <dbReference type="Pfam" id="PF04273"/>
    </source>
</evidence>
<dbReference type="RefSeq" id="WP_230551689.1">
    <property type="nucleotide sequence ID" value="NZ_JAJISD010000006.1"/>
</dbReference>
<organism evidence="2 3">
    <name type="scientific">Reyranella aquatilis</name>
    <dbReference type="NCBI Taxonomy" id="2035356"/>
    <lineage>
        <taxon>Bacteria</taxon>
        <taxon>Pseudomonadati</taxon>
        <taxon>Pseudomonadota</taxon>
        <taxon>Alphaproteobacteria</taxon>
        <taxon>Hyphomicrobiales</taxon>
        <taxon>Reyranellaceae</taxon>
        <taxon>Reyranella</taxon>
    </lineage>
</organism>
<name>A0ABS8KY39_9HYPH</name>
<sequence length="148" mass="15225">MSLSLLAVDDRVSVSGQLDPADMAEIAGAGFTAVVNNRPDGEAFFGQPRTAELRAAAEAAGLQFLDLPFSGPRATPEQVRALADLLASGDVRVVAFCKSGMRSALLWGAASLANGRSLDEVLQGARRAGQELGGVADLMTGLARAARA</sequence>
<feature type="domain" description="Beta-lactamase hydrolase-like protein phosphatase-like" evidence="1">
    <location>
        <begin position="8"/>
        <end position="109"/>
    </location>
</feature>
<gene>
    <name evidence="2" type="ORF">LJ725_16275</name>
</gene>
<keyword evidence="3" id="KW-1185">Reference proteome</keyword>
<comment type="caution">
    <text evidence="2">The sequence shown here is derived from an EMBL/GenBank/DDBJ whole genome shotgun (WGS) entry which is preliminary data.</text>
</comment>
<dbReference type="NCBIfam" id="TIGR01244">
    <property type="entry name" value="TIGR01244 family sulfur transferase"/>
    <property type="match status" value="1"/>
</dbReference>
<evidence type="ECO:0000313" key="2">
    <source>
        <dbReference type="EMBL" id="MCC8430533.1"/>
    </source>
</evidence>
<dbReference type="SUPFAM" id="SSF52799">
    <property type="entry name" value="(Phosphotyrosine protein) phosphatases II"/>
    <property type="match status" value="1"/>
</dbReference>
<evidence type="ECO:0000313" key="3">
    <source>
        <dbReference type="Proteomes" id="UP001198862"/>
    </source>
</evidence>